<feature type="compositionally biased region" description="Basic and acidic residues" evidence="4">
    <location>
        <begin position="543"/>
        <end position="558"/>
    </location>
</feature>
<feature type="compositionally biased region" description="Polar residues" evidence="4">
    <location>
        <begin position="59"/>
        <end position="71"/>
    </location>
</feature>
<dbReference type="GeneID" id="101856708"/>
<gene>
    <name evidence="6" type="primary">LOC101856708</name>
</gene>
<accession>A0ABM1ADT9</accession>
<keyword evidence="1" id="KW-0677">Repeat</keyword>
<feature type="compositionally biased region" description="Basic and acidic residues" evidence="4">
    <location>
        <begin position="512"/>
        <end position="525"/>
    </location>
</feature>
<feature type="region of interest" description="Disordered" evidence="4">
    <location>
        <begin position="258"/>
        <end position="279"/>
    </location>
</feature>
<evidence type="ECO:0000256" key="2">
    <source>
        <dbReference type="ARBA" id="ARBA00023043"/>
    </source>
</evidence>
<name>A0ABM1ADT9_APLCA</name>
<dbReference type="InterPro" id="IPR036770">
    <property type="entry name" value="Ankyrin_rpt-contain_sf"/>
</dbReference>
<dbReference type="PROSITE" id="PS50297">
    <property type="entry name" value="ANK_REP_REGION"/>
    <property type="match status" value="1"/>
</dbReference>
<dbReference type="PANTHER" id="PTHR24198:SF165">
    <property type="entry name" value="ANKYRIN REPEAT-CONTAINING PROTEIN-RELATED"/>
    <property type="match status" value="1"/>
</dbReference>
<feature type="region of interest" description="Disordered" evidence="4">
    <location>
        <begin position="460"/>
        <end position="575"/>
    </location>
</feature>
<feature type="compositionally biased region" description="Basic and acidic residues" evidence="4">
    <location>
        <begin position="326"/>
        <end position="339"/>
    </location>
</feature>
<proteinExistence type="predicted"/>
<dbReference type="PANTHER" id="PTHR24198">
    <property type="entry name" value="ANKYRIN REPEAT AND PROTEIN KINASE DOMAIN-CONTAINING PROTEIN"/>
    <property type="match status" value="1"/>
</dbReference>
<evidence type="ECO:0000256" key="3">
    <source>
        <dbReference type="PROSITE-ProRule" id="PRU00023"/>
    </source>
</evidence>
<dbReference type="Proteomes" id="UP000694888">
    <property type="component" value="Unplaced"/>
</dbReference>
<dbReference type="SUPFAM" id="SSF48403">
    <property type="entry name" value="Ankyrin repeat"/>
    <property type="match status" value="1"/>
</dbReference>
<protein>
    <submittedName>
        <fullName evidence="6">Uncharacterized protein LOC101856708</fullName>
    </submittedName>
</protein>
<dbReference type="RefSeq" id="XP_012945783.1">
    <property type="nucleotide sequence ID" value="XM_013090329.1"/>
</dbReference>
<keyword evidence="2 3" id="KW-0040">ANK repeat</keyword>
<dbReference type="PROSITE" id="PS50088">
    <property type="entry name" value="ANK_REPEAT"/>
    <property type="match status" value="1"/>
</dbReference>
<sequence length="1230" mass="134492">MCDNMEQRGRLGRFLQAVNCTLDDTCQGNCRLSDTYGGQEPETRPRQNRISVPPEIGTGSATEQGTKNGASCDSRKLEMDWLDGLDPREEFIAALCPDCEARVAVTARGKDPVYPSVVIRKEVRENDTLISLLLDGVCPCDFTRQEGGACLRDVARDQERSKVKVKVTPLDVIATLGDVDLLVLCIQRMSLTDNNYNKRFCHGFSSQTSEPVDNATSCLSLKTVNTCDCLCQDNNNDKNFNETCENCDGELQWAESSMRDQSSDSSVTSLEAQKLEENDAQNQLRTLSSLDLSIVSANGHDADPSLSCAKKRKRCNDTVSRHLLSDNRDGEIAKDSKEQEGDDASIDGCLDRDSNGYAVNTDGYFEGCAASTDGYLNGCAVNRHGISDGYTANRDGSSVTPIGKTVGLVCPSVTTLSEQLEHDASLDSAQEGCVCSGKLGSFSGGGERDGGSLSINDVDMEEEEREGSGGKEGGDGGGREGERGAKEVDGRDENGEQLRERGEKEGEEEEGERGAKGVNPDERGGNVEQIGGGGEKEGEEEDGERRDNGERLGERDGVGGRGGVGESGEEDGDGYLEREETTVLIDNALTQDQIDVLRTRVKAESLVSCVLHSIEHHNPHMLASVLALPRCHVMSVLAFCRDRGRYHSMIHALTLLSVHGGWDWEDRCDVMDQLNMADYVSLRRFEQAEASYLAWYNPHCVHGRLEHLVGVALQPLVVELCKDCLRSLFPNTFIMCGHTVAVKFHRRLHDNEAITDTLVAGSCSTPHPWPTGSPPRKVSIVPACSAATVGNVQLLARIIPGLVGEGKGHGVKRSSLPLKGCLRRCEKIRPKNLTFRPVLTESCGETLEGELIVHAIYSGSDECVKLLLSSKAAGAVTSRDILSCLDMALRMGRDDLFMRIVFRYGCHVKSWDHEEATPLMLATRFGRPLLVQMLLSMGADPEVRNSVGKTAVHMAVDSDDQDSDFLARMMLSRCREMDPDTTLMKKAMVKGKLSIVGFLVDHGVSGVFRDHPYHRPAKREGEEEKLSLVDAALNSTPNSNVAVVLKYLIVEKHQDVGNPSSLYVHKAVCKRCSVEVINILIRHGAPVNVYDSAGISPLYLALHCGPKNHIAPLLKAGASIRCLSPAGHFSTAMMDAVKRRETDVIQLLLHCGYRCTEEDRQKLHAAQRLADYAVVSISDLLSQPMPLVSLCAVSLREGLGDQLNTYLDHVRCPAIFKDFIHCKHLVERFL</sequence>
<dbReference type="Pfam" id="PF12796">
    <property type="entry name" value="Ank_2"/>
    <property type="match status" value="2"/>
</dbReference>
<reference evidence="6" key="1">
    <citation type="submission" date="2025-08" db="UniProtKB">
        <authorList>
            <consortium name="RefSeq"/>
        </authorList>
    </citation>
    <scope>IDENTIFICATION</scope>
</reference>
<dbReference type="Gene3D" id="1.25.40.20">
    <property type="entry name" value="Ankyrin repeat-containing domain"/>
    <property type="match status" value="1"/>
</dbReference>
<feature type="repeat" description="ANK" evidence="3">
    <location>
        <begin position="914"/>
        <end position="946"/>
    </location>
</feature>
<feature type="region of interest" description="Disordered" evidence="4">
    <location>
        <begin position="326"/>
        <end position="346"/>
    </location>
</feature>
<dbReference type="SMART" id="SM00248">
    <property type="entry name" value="ANK"/>
    <property type="match status" value="7"/>
</dbReference>
<keyword evidence="5" id="KW-1185">Reference proteome</keyword>
<evidence type="ECO:0000256" key="1">
    <source>
        <dbReference type="ARBA" id="ARBA00022737"/>
    </source>
</evidence>
<dbReference type="InterPro" id="IPR002110">
    <property type="entry name" value="Ankyrin_rpt"/>
</dbReference>
<feature type="region of interest" description="Disordered" evidence="4">
    <location>
        <begin position="35"/>
        <end position="71"/>
    </location>
</feature>
<feature type="compositionally biased region" description="Basic and acidic residues" evidence="4">
    <location>
        <begin position="466"/>
        <end position="504"/>
    </location>
</feature>
<evidence type="ECO:0000313" key="6">
    <source>
        <dbReference type="RefSeq" id="XP_012945783.1"/>
    </source>
</evidence>
<evidence type="ECO:0000256" key="4">
    <source>
        <dbReference type="SAM" id="MobiDB-lite"/>
    </source>
</evidence>
<organism evidence="5 6">
    <name type="scientific">Aplysia californica</name>
    <name type="common">California sea hare</name>
    <dbReference type="NCBI Taxonomy" id="6500"/>
    <lineage>
        <taxon>Eukaryota</taxon>
        <taxon>Metazoa</taxon>
        <taxon>Spiralia</taxon>
        <taxon>Lophotrochozoa</taxon>
        <taxon>Mollusca</taxon>
        <taxon>Gastropoda</taxon>
        <taxon>Heterobranchia</taxon>
        <taxon>Euthyneura</taxon>
        <taxon>Tectipleura</taxon>
        <taxon>Aplysiida</taxon>
        <taxon>Aplysioidea</taxon>
        <taxon>Aplysiidae</taxon>
        <taxon>Aplysia</taxon>
    </lineage>
</organism>
<evidence type="ECO:0000313" key="5">
    <source>
        <dbReference type="Proteomes" id="UP000694888"/>
    </source>
</evidence>